<reference evidence="12 13" key="1">
    <citation type="submission" date="2020-08" db="EMBL/GenBank/DDBJ databases">
        <title>Sequencing the genomes of 1000 actinobacteria strains.</title>
        <authorList>
            <person name="Klenk H.-P."/>
        </authorList>
    </citation>
    <scope>NUCLEOTIDE SEQUENCE [LARGE SCALE GENOMIC DNA]</scope>
    <source>
        <strain evidence="12 13">DSM 44230</strain>
    </source>
</reference>
<dbReference type="Gene3D" id="3.40.47.10">
    <property type="match status" value="1"/>
</dbReference>
<evidence type="ECO:0000313" key="13">
    <source>
        <dbReference type="Proteomes" id="UP000533598"/>
    </source>
</evidence>
<dbReference type="Proteomes" id="UP000533598">
    <property type="component" value="Unassembled WGS sequence"/>
</dbReference>
<feature type="region of interest" description="ACP-binding" evidence="9">
    <location>
        <begin position="245"/>
        <end position="249"/>
    </location>
</feature>
<feature type="active site" evidence="9">
    <location>
        <position position="116"/>
    </location>
</feature>
<dbReference type="InterPro" id="IPR016039">
    <property type="entry name" value="Thiolase-like"/>
</dbReference>
<comment type="function">
    <text evidence="9">Catalyzes the condensation reaction of fatty acid synthesis by the addition to an acyl acceptor of two carbons from malonyl-ACP. Catalyzes the first condensation reaction which initiates fatty acid synthesis and may therefore play a role in governing the total rate of fatty acid production. Possesses both acetoacetyl-ACP synthase and acetyl transacylase activities. Its substrate specificity determines the biosynthesis of branched-chain and/or straight-chain of fatty acids.</text>
</comment>
<keyword evidence="2 9" id="KW-0963">Cytoplasm</keyword>
<dbReference type="InterPro" id="IPR013751">
    <property type="entry name" value="ACP_syn_III_N"/>
</dbReference>
<dbReference type="GO" id="GO:0004315">
    <property type="term" value="F:3-oxoacyl-[acyl-carrier-protein] synthase activity"/>
    <property type="evidence" value="ECO:0007669"/>
    <property type="project" value="InterPro"/>
</dbReference>
<comment type="subcellular location">
    <subcellularLocation>
        <location evidence="9">Cytoplasm</location>
    </subcellularLocation>
</comment>
<feature type="domain" description="Beta-ketoacyl-[acyl-carrier-protein] synthase III N-terminal" evidence="11">
    <location>
        <begin position="110"/>
        <end position="190"/>
    </location>
</feature>
<dbReference type="Pfam" id="PF08545">
    <property type="entry name" value="ACP_syn_III"/>
    <property type="match status" value="1"/>
</dbReference>
<dbReference type="HAMAP" id="MF_01815">
    <property type="entry name" value="FabH"/>
    <property type="match status" value="1"/>
</dbReference>
<dbReference type="GO" id="GO:0005737">
    <property type="term" value="C:cytoplasm"/>
    <property type="evidence" value="ECO:0007669"/>
    <property type="project" value="UniProtKB-SubCell"/>
</dbReference>
<evidence type="ECO:0000256" key="6">
    <source>
        <dbReference type="ARBA" id="ARBA00023098"/>
    </source>
</evidence>
<dbReference type="EMBL" id="JACHMH010000001">
    <property type="protein sequence ID" value="MBB4678267.1"/>
    <property type="molecule type" value="Genomic_DNA"/>
</dbReference>
<keyword evidence="9" id="KW-0511">Multifunctional enzyme</keyword>
<feature type="active site" evidence="9">
    <location>
        <position position="274"/>
    </location>
</feature>
<dbReference type="PANTHER" id="PTHR34069">
    <property type="entry name" value="3-OXOACYL-[ACYL-CARRIER-PROTEIN] SYNTHASE 3"/>
    <property type="match status" value="1"/>
</dbReference>
<evidence type="ECO:0000256" key="1">
    <source>
        <dbReference type="ARBA" id="ARBA00008642"/>
    </source>
</evidence>
<dbReference type="GO" id="GO:0006633">
    <property type="term" value="P:fatty acid biosynthetic process"/>
    <property type="evidence" value="ECO:0007669"/>
    <property type="project" value="UniProtKB-UniRule"/>
</dbReference>
<protein>
    <recommendedName>
        <fullName evidence="9">Beta-ketoacyl-[acyl-carrier-protein] synthase III</fullName>
        <shortName evidence="9">Beta-ketoacyl-ACP synthase III</shortName>
        <shortName evidence="9">KAS III</shortName>
        <ecNumber evidence="9">2.3.1.180</ecNumber>
    </recommendedName>
    <alternativeName>
        <fullName evidence="9">3-oxoacyl-[acyl-carrier-protein] synthase 3</fullName>
    </alternativeName>
    <alternativeName>
        <fullName evidence="9">3-oxoacyl-[acyl-carrier-protein] synthase III</fullName>
    </alternativeName>
</protein>
<dbReference type="NCBIfam" id="NF006829">
    <property type="entry name" value="PRK09352.1"/>
    <property type="match status" value="1"/>
</dbReference>
<dbReference type="RefSeq" id="WP_185004121.1">
    <property type="nucleotide sequence ID" value="NZ_BAAAUI010000004.1"/>
</dbReference>
<evidence type="ECO:0000259" key="10">
    <source>
        <dbReference type="Pfam" id="PF08541"/>
    </source>
</evidence>
<evidence type="ECO:0000256" key="9">
    <source>
        <dbReference type="HAMAP-Rule" id="MF_01815"/>
    </source>
</evidence>
<keyword evidence="4 9" id="KW-0808">Transferase</keyword>
<dbReference type="Pfam" id="PF08541">
    <property type="entry name" value="ACP_syn_III_C"/>
    <property type="match status" value="1"/>
</dbReference>
<dbReference type="GO" id="GO:0044550">
    <property type="term" value="P:secondary metabolite biosynthetic process"/>
    <property type="evidence" value="ECO:0007669"/>
    <property type="project" value="TreeGrafter"/>
</dbReference>
<comment type="domain">
    <text evidence="9">The last Arg residue of the ACP-binding site is essential for the weak association between ACP/AcpP and FabH.</text>
</comment>
<feature type="domain" description="Beta-ketoacyl-[acyl-carrier-protein] synthase III C-terminal" evidence="10">
    <location>
        <begin position="229"/>
        <end position="317"/>
    </location>
</feature>
<dbReference type="PANTHER" id="PTHR34069:SF2">
    <property type="entry name" value="BETA-KETOACYL-[ACYL-CARRIER-PROTEIN] SYNTHASE III"/>
    <property type="match status" value="1"/>
</dbReference>
<dbReference type="CDD" id="cd00830">
    <property type="entry name" value="KAS_III"/>
    <property type="match status" value="1"/>
</dbReference>
<keyword evidence="5 9" id="KW-0276">Fatty acid metabolism</keyword>
<dbReference type="NCBIfam" id="TIGR00747">
    <property type="entry name" value="fabH"/>
    <property type="match status" value="1"/>
</dbReference>
<comment type="catalytic activity">
    <reaction evidence="9">
        <text>malonyl-[ACP] + acetyl-CoA + H(+) = 3-oxobutanoyl-[ACP] + CO2 + CoA</text>
        <dbReference type="Rhea" id="RHEA:12080"/>
        <dbReference type="Rhea" id="RHEA-COMP:9623"/>
        <dbReference type="Rhea" id="RHEA-COMP:9625"/>
        <dbReference type="ChEBI" id="CHEBI:15378"/>
        <dbReference type="ChEBI" id="CHEBI:16526"/>
        <dbReference type="ChEBI" id="CHEBI:57287"/>
        <dbReference type="ChEBI" id="CHEBI:57288"/>
        <dbReference type="ChEBI" id="CHEBI:78449"/>
        <dbReference type="ChEBI" id="CHEBI:78450"/>
        <dbReference type="EC" id="2.3.1.180"/>
    </reaction>
</comment>
<comment type="pathway">
    <text evidence="9">Lipid metabolism; fatty acid biosynthesis.</text>
</comment>
<dbReference type="UniPathway" id="UPA00094"/>
<evidence type="ECO:0000259" key="11">
    <source>
        <dbReference type="Pfam" id="PF08545"/>
    </source>
</evidence>
<comment type="caution">
    <text evidence="12">The sequence shown here is derived from an EMBL/GenBank/DDBJ whole genome shotgun (WGS) entry which is preliminary data.</text>
</comment>
<evidence type="ECO:0000256" key="8">
    <source>
        <dbReference type="ARBA" id="ARBA00023315"/>
    </source>
</evidence>
<sequence>MTVSDHRAAVLAGLGTCLPRPVVSNADLALAVPTSDEWIRSRTGIAARRRLPPTADVHDLALAAAANALAATDGEPVDALVLATSTPKRPLPGGAPEIAHRLGLGPVPAFDLQAMCSGFVYALATATGLISGGVARRVLVVAAEAYSRIVDPQDRGTAVIFGDGAGAVVLRAGAPDEPGAVLALDLGSDGSARDLIHLPGSSPYLAMEGRQVYRHAVDRLAASALAVIKDCGWTAEQVDTLVPHQANARIIEAVAQRLALPAERAVCAIAEVGNTAAASIPLALAEAVDAGALQPGHRTVLTAFGGGLTWGSAALRWPTVRSVRSEL</sequence>
<accession>A0A7W7CBT9</accession>
<name>A0A7W7CBT9_9PSEU</name>
<dbReference type="InterPro" id="IPR004655">
    <property type="entry name" value="FabH"/>
</dbReference>
<evidence type="ECO:0000256" key="2">
    <source>
        <dbReference type="ARBA" id="ARBA00022490"/>
    </source>
</evidence>
<dbReference type="GO" id="GO:0033818">
    <property type="term" value="F:beta-ketoacyl-acyl-carrier-protein synthase III activity"/>
    <property type="evidence" value="ECO:0007669"/>
    <property type="project" value="UniProtKB-UniRule"/>
</dbReference>
<evidence type="ECO:0000313" key="12">
    <source>
        <dbReference type="EMBL" id="MBB4678267.1"/>
    </source>
</evidence>
<dbReference type="EC" id="2.3.1.180" evidence="9"/>
<gene>
    <name evidence="9" type="primary">fabH</name>
    <name evidence="12" type="ORF">HNR67_004385</name>
</gene>
<organism evidence="12 13">
    <name type="scientific">Crossiella cryophila</name>
    <dbReference type="NCBI Taxonomy" id="43355"/>
    <lineage>
        <taxon>Bacteria</taxon>
        <taxon>Bacillati</taxon>
        <taxon>Actinomycetota</taxon>
        <taxon>Actinomycetes</taxon>
        <taxon>Pseudonocardiales</taxon>
        <taxon>Pseudonocardiaceae</taxon>
        <taxon>Crossiella</taxon>
    </lineage>
</organism>
<evidence type="ECO:0000256" key="5">
    <source>
        <dbReference type="ARBA" id="ARBA00022832"/>
    </source>
</evidence>
<keyword evidence="13" id="KW-1185">Reference proteome</keyword>
<evidence type="ECO:0000256" key="3">
    <source>
        <dbReference type="ARBA" id="ARBA00022516"/>
    </source>
</evidence>
<keyword evidence="7 9" id="KW-0275">Fatty acid biosynthesis</keyword>
<dbReference type="AlphaFoldDB" id="A0A7W7CBT9"/>
<evidence type="ECO:0000256" key="7">
    <source>
        <dbReference type="ARBA" id="ARBA00023160"/>
    </source>
</evidence>
<proteinExistence type="inferred from homology"/>
<comment type="similarity">
    <text evidence="1 9">Belongs to the thiolase-like superfamily. FabH family.</text>
</comment>
<keyword evidence="6 9" id="KW-0443">Lipid metabolism</keyword>
<dbReference type="InterPro" id="IPR013747">
    <property type="entry name" value="ACP_syn_III_C"/>
</dbReference>
<evidence type="ECO:0000256" key="4">
    <source>
        <dbReference type="ARBA" id="ARBA00022679"/>
    </source>
</evidence>
<feature type="active site" evidence="9">
    <location>
        <position position="244"/>
    </location>
</feature>
<dbReference type="SUPFAM" id="SSF53901">
    <property type="entry name" value="Thiolase-like"/>
    <property type="match status" value="1"/>
</dbReference>
<keyword evidence="3 9" id="KW-0444">Lipid biosynthesis</keyword>
<comment type="subunit">
    <text evidence="9">Homodimer.</text>
</comment>
<keyword evidence="8 9" id="KW-0012">Acyltransferase</keyword>